<comment type="caution">
    <text evidence="2">The sequence shown here is derived from an EMBL/GenBank/DDBJ whole genome shotgun (WGS) entry which is preliminary data.</text>
</comment>
<organism evidence="2 3">
    <name type="scientific">Halosimplex aquaticum</name>
    <dbReference type="NCBI Taxonomy" id="3026162"/>
    <lineage>
        <taxon>Archaea</taxon>
        <taxon>Methanobacteriati</taxon>
        <taxon>Methanobacteriota</taxon>
        <taxon>Stenosarchaea group</taxon>
        <taxon>Halobacteria</taxon>
        <taxon>Halobacteriales</taxon>
        <taxon>Haloarculaceae</taxon>
        <taxon>Halosimplex</taxon>
    </lineage>
</organism>
<accession>A0ABD5Y4D2</accession>
<sequence>MADPAIEHTALRYAASLAAVLAIVLLGIGVLFALPESIPFREPAIWAVWLATAAVAIEVMGRIENGESPIRKRLRRLT</sequence>
<gene>
    <name evidence="2" type="ORF">ACFQMA_20475</name>
</gene>
<evidence type="ECO:0000313" key="3">
    <source>
        <dbReference type="Proteomes" id="UP001596432"/>
    </source>
</evidence>
<keyword evidence="1" id="KW-1133">Transmembrane helix</keyword>
<protein>
    <submittedName>
        <fullName evidence="2">Uncharacterized protein</fullName>
    </submittedName>
</protein>
<dbReference type="AlphaFoldDB" id="A0ABD5Y4D2"/>
<feature type="transmembrane region" description="Helical" evidence="1">
    <location>
        <begin position="12"/>
        <end position="32"/>
    </location>
</feature>
<dbReference type="RefSeq" id="WP_274323269.1">
    <property type="nucleotide sequence ID" value="NZ_CP118158.1"/>
</dbReference>
<keyword evidence="1" id="KW-0472">Membrane</keyword>
<keyword evidence="1" id="KW-0812">Transmembrane</keyword>
<feature type="transmembrane region" description="Helical" evidence="1">
    <location>
        <begin position="44"/>
        <end position="63"/>
    </location>
</feature>
<reference evidence="2 3" key="1">
    <citation type="journal article" date="2019" name="Int. J. Syst. Evol. Microbiol.">
        <title>The Global Catalogue of Microorganisms (GCM) 10K type strain sequencing project: providing services to taxonomists for standard genome sequencing and annotation.</title>
        <authorList>
            <consortium name="The Broad Institute Genomics Platform"/>
            <consortium name="The Broad Institute Genome Sequencing Center for Infectious Disease"/>
            <person name="Wu L."/>
            <person name="Ma J."/>
        </authorList>
    </citation>
    <scope>NUCLEOTIDE SEQUENCE [LARGE SCALE GENOMIC DNA]</scope>
    <source>
        <strain evidence="2 3">XZYJT29</strain>
    </source>
</reference>
<evidence type="ECO:0000313" key="2">
    <source>
        <dbReference type="EMBL" id="MFC7142200.1"/>
    </source>
</evidence>
<name>A0ABD5Y4D2_9EURY</name>
<dbReference type="GeneID" id="78822535"/>
<dbReference type="Proteomes" id="UP001596432">
    <property type="component" value="Unassembled WGS sequence"/>
</dbReference>
<keyword evidence="3" id="KW-1185">Reference proteome</keyword>
<dbReference type="EMBL" id="JBHTAS010000001">
    <property type="protein sequence ID" value="MFC7142200.1"/>
    <property type="molecule type" value="Genomic_DNA"/>
</dbReference>
<proteinExistence type="predicted"/>
<evidence type="ECO:0000256" key="1">
    <source>
        <dbReference type="SAM" id="Phobius"/>
    </source>
</evidence>